<dbReference type="Pfam" id="PF02204">
    <property type="entry name" value="VPS9"/>
    <property type="match status" value="1"/>
</dbReference>
<feature type="domain" description="VPS9" evidence="3">
    <location>
        <begin position="810"/>
        <end position="956"/>
    </location>
</feature>
<evidence type="ECO:0000313" key="4">
    <source>
        <dbReference type="Ensembl" id="ENSPKIP00000000086.1"/>
    </source>
</evidence>
<dbReference type="Ensembl" id="ENSPKIT00000023969.1">
    <property type="protein sequence ID" value="ENSPKIP00000000086.1"/>
    <property type="gene ID" value="ENSPKIG00000018860.1"/>
</dbReference>
<keyword evidence="5" id="KW-1185">Reference proteome</keyword>
<organism evidence="4 5">
    <name type="scientific">Paramormyrops kingsleyae</name>
    <dbReference type="NCBI Taxonomy" id="1676925"/>
    <lineage>
        <taxon>Eukaryota</taxon>
        <taxon>Metazoa</taxon>
        <taxon>Chordata</taxon>
        <taxon>Craniata</taxon>
        <taxon>Vertebrata</taxon>
        <taxon>Euteleostomi</taxon>
        <taxon>Actinopterygii</taxon>
        <taxon>Neopterygii</taxon>
        <taxon>Teleostei</taxon>
        <taxon>Osteoglossocephala</taxon>
        <taxon>Osteoglossomorpha</taxon>
        <taxon>Osteoglossiformes</taxon>
        <taxon>Mormyridae</taxon>
        <taxon>Paramormyrops</taxon>
    </lineage>
</organism>
<dbReference type="PROSITE" id="PS51205">
    <property type="entry name" value="VPS9"/>
    <property type="match status" value="1"/>
</dbReference>
<dbReference type="GO" id="GO:0031267">
    <property type="term" value="F:small GTPase binding"/>
    <property type="evidence" value="ECO:0007669"/>
    <property type="project" value="TreeGrafter"/>
</dbReference>
<dbReference type="GO" id="GO:0005085">
    <property type="term" value="F:guanyl-nucleotide exchange factor activity"/>
    <property type="evidence" value="ECO:0007669"/>
    <property type="project" value="TreeGrafter"/>
</dbReference>
<dbReference type="Ensembl" id="ENSPKIT00000023931.1">
    <property type="protein sequence ID" value="ENSPKIP00000000048.1"/>
    <property type="gene ID" value="ENSPKIG00000018860.1"/>
</dbReference>
<dbReference type="GO" id="GO:0031410">
    <property type="term" value="C:cytoplasmic vesicle"/>
    <property type="evidence" value="ECO:0007669"/>
    <property type="project" value="TreeGrafter"/>
</dbReference>
<dbReference type="InterPro" id="IPR037191">
    <property type="entry name" value="VPS9_dom_sf"/>
</dbReference>
<evidence type="ECO:0000313" key="5">
    <source>
        <dbReference type="Proteomes" id="UP000261540"/>
    </source>
</evidence>
<dbReference type="InterPro" id="IPR057248">
    <property type="entry name" value="Alsin-like_PH"/>
</dbReference>
<dbReference type="Proteomes" id="UP000261540">
    <property type="component" value="Unplaced"/>
</dbReference>
<dbReference type="SMART" id="SM00698">
    <property type="entry name" value="MORN"/>
    <property type="match status" value="7"/>
</dbReference>
<dbReference type="STRING" id="1676925.ENSPKIP00000000086"/>
<feature type="region of interest" description="Disordered" evidence="2">
    <location>
        <begin position="645"/>
        <end position="666"/>
    </location>
</feature>
<dbReference type="Gene3D" id="2.20.110.10">
    <property type="entry name" value="Histone H3 K4-specific methyltransferase SET7/9 N-terminal domain"/>
    <property type="match status" value="3"/>
</dbReference>
<evidence type="ECO:0000256" key="2">
    <source>
        <dbReference type="SAM" id="MobiDB-lite"/>
    </source>
</evidence>
<proteinExistence type="predicted"/>
<dbReference type="InterPro" id="IPR003409">
    <property type="entry name" value="MORN"/>
</dbReference>
<protein>
    <submittedName>
        <fullName evidence="4">ALS2 C-terminal like</fullName>
    </submittedName>
</protein>
<dbReference type="SUPFAM" id="SSF82185">
    <property type="entry name" value="Histone H3 K4-specific methyltransferase SET7/9 N-terminal domain"/>
    <property type="match status" value="2"/>
</dbReference>
<dbReference type="InterPro" id="IPR003123">
    <property type="entry name" value="VPS9"/>
</dbReference>
<dbReference type="Gene3D" id="1.20.1050.80">
    <property type="entry name" value="VPS9 domain"/>
    <property type="match status" value="1"/>
</dbReference>
<dbReference type="PANTHER" id="PTHR46089:SF1">
    <property type="entry name" value="ALS2 C-TERMINAL-LIKE PROTEIN"/>
    <property type="match status" value="1"/>
</dbReference>
<dbReference type="Pfam" id="PF25383">
    <property type="entry name" value="PH_alsin"/>
    <property type="match status" value="1"/>
</dbReference>
<reference evidence="4" key="1">
    <citation type="submission" date="2025-05" db="UniProtKB">
        <authorList>
            <consortium name="Ensembl"/>
        </authorList>
    </citation>
    <scope>IDENTIFICATION</scope>
</reference>
<dbReference type="AlphaFoldDB" id="A0A3B3Q3U3"/>
<accession>A0A3B3Q3U3</accession>
<dbReference type="InterPro" id="IPR051984">
    <property type="entry name" value="Alsin"/>
</dbReference>
<keyword evidence="1" id="KW-0677">Repeat</keyword>
<dbReference type="GO" id="GO:0016197">
    <property type="term" value="P:endosomal transport"/>
    <property type="evidence" value="ECO:0007669"/>
    <property type="project" value="TreeGrafter"/>
</dbReference>
<dbReference type="GeneTree" id="ENSGT00940000161305"/>
<dbReference type="SUPFAM" id="SSF109993">
    <property type="entry name" value="VPS9 domain"/>
    <property type="match status" value="1"/>
</dbReference>
<dbReference type="Pfam" id="PF02493">
    <property type="entry name" value="MORN"/>
    <property type="match status" value="7"/>
</dbReference>
<dbReference type="PANTHER" id="PTHR46089">
    <property type="entry name" value="ALSIN HOMOLOG"/>
    <property type="match status" value="1"/>
</dbReference>
<sequence length="961" mass="110900">MSLVQMKDKWIKVGQDLVKTDKAFLEYLSDVNVTVLQHLLNHNAVEGKRQMQMTQLLQLSEKFQALWDYTEVKCKQLQTLTGQGNVQSSRDVYIIEQMESIQQLYTEYFSSFTNFVVVGGFDYIGKKTSTYWKENKVNLWRFINAQKCESSVSLNLYRILHERLREQISHYTRILTLLTEDDRQIVGDEGLDGSLRGFMDLKSYISQVLDEATLTKDLWKSLGQKLTDILCTPERRLQEDSKNAPISLSAGRFGHDRILLCNDALIHLQGSDVRYYDLSTLWIEPIDMDISESKSLKVITPEDQLIFHTLEPHNRVMWYWKLNQAVRQCLAKKRDFPLWGKGNKGQRPANPPNCRFTTYTFKNEGRLKNAIYEGDWKQGKPHGKGTLKWEDERNYTGDFINGLEHGFGVYLVSQAEGYNCYKCHWIEGKKQRYGMCEYSTNTIYRGYFKGDLRHGFGILESNRGESSLIRYVGHWENDRKHGYGIMETADSGDRYIGMWKDDQRDGRGIMVTQSGLCYEGNFQGGKLIGKGVLLSEDNSLYEGEFTEDLQLRGKGKMTFPDGITIEGTFSSTFGNGLQANGVMNTSNNTEMSYAATHLQLGQDFLVLGQWPGVFTPFIEYLRSDCTEKMEEAFLGFHTESSRSLRKVGSEGLGGDSQSDEHHSCSRREAVTNAEFLKELRLQQSKDQLQQYLEKSLQSLRHPLGKLLQTQTLVFQAAYSGPGANKHLLEMAQKEVKYHAEKIQEIIMDYVPQLFNKSSEPVESSETEMDFCSLVLPVILPEFYPDLSMLYMLYHAEDNACYRQGILHLNLLSDTKLMEFLDVQRHLWPLKDLHLTSNQRYSLVHDQCFLSAIECVQKISTTADPQEKLDNLFHTVDEIERTVNRILCREYKLPLDDLLPLLIYVISRARIQHLGSELHFIRDMMTPQMQGGMVDFLLTAFESCYEHMQKEEIRQGRFTNFT</sequence>
<evidence type="ECO:0000256" key="1">
    <source>
        <dbReference type="ARBA" id="ARBA00022737"/>
    </source>
</evidence>
<dbReference type="Pfam" id="PF25582">
    <property type="entry name" value="DH_Alsin"/>
    <property type="match status" value="1"/>
</dbReference>
<dbReference type="OrthoDB" id="48314at2759"/>
<evidence type="ECO:0000259" key="3">
    <source>
        <dbReference type="PROSITE" id="PS51205"/>
    </source>
</evidence>
<name>A0A3B3Q3U3_9TELE</name>